<evidence type="ECO:0000313" key="4">
    <source>
        <dbReference type="EMBL" id="CAF3868453.1"/>
    </source>
</evidence>
<dbReference type="EMBL" id="CAJNOQ010005575">
    <property type="protein sequence ID" value="CAF1103686.1"/>
    <property type="molecule type" value="Genomic_DNA"/>
</dbReference>
<evidence type="ECO:0000313" key="3">
    <source>
        <dbReference type="EMBL" id="CAF3578745.1"/>
    </source>
</evidence>
<dbReference type="AlphaFoldDB" id="A0A814PD76"/>
<evidence type="ECO:0000313" key="5">
    <source>
        <dbReference type="Proteomes" id="UP000663829"/>
    </source>
</evidence>
<protein>
    <submittedName>
        <fullName evidence="2">Uncharacterized protein</fullName>
    </submittedName>
</protein>
<dbReference type="Proteomes" id="UP000677228">
    <property type="component" value="Unassembled WGS sequence"/>
</dbReference>
<dbReference type="Proteomes" id="UP000663829">
    <property type="component" value="Unassembled WGS sequence"/>
</dbReference>
<comment type="caution">
    <text evidence="2">The sequence shown here is derived from an EMBL/GenBank/DDBJ whole genome shotgun (WGS) entry which is preliminary data.</text>
</comment>
<evidence type="ECO:0000313" key="1">
    <source>
        <dbReference type="EMBL" id="CAF0795702.1"/>
    </source>
</evidence>
<organism evidence="2 5">
    <name type="scientific">Didymodactylos carnosus</name>
    <dbReference type="NCBI Taxonomy" id="1234261"/>
    <lineage>
        <taxon>Eukaryota</taxon>
        <taxon>Metazoa</taxon>
        <taxon>Spiralia</taxon>
        <taxon>Gnathifera</taxon>
        <taxon>Rotifera</taxon>
        <taxon>Eurotatoria</taxon>
        <taxon>Bdelloidea</taxon>
        <taxon>Philodinida</taxon>
        <taxon>Philodinidae</taxon>
        <taxon>Didymodactylos</taxon>
    </lineage>
</organism>
<evidence type="ECO:0000313" key="2">
    <source>
        <dbReference type="EMBL" id="CAF1103686.1"/>
    </source>
</evidence>
<reference evidence="2" key="1">
    <citation type="submission" date="2021-02" db="EMBL/GenBank/DDBJ databases">
        <authorList>
            <person name="Nowell W R."/>
        </authorList>
    </citation>
    <scope>NUCLEOTIDE SEQUENCE</scope>
</reference>
<dbReference type="EMBL" id="CAJNOK010001141">
    <property type="protein sequence ID" value="CAF0795702.1"/>
    <property type="molecule type" value="Genomic_DNA"/>
</dbReference>
<dbReference type="EMBL" id="CAJOBC010005575">
    <property type="protein sequence ID" value="CAF3868453.1"/>
    <property type="molecule type" value="Genomic_DNA"/>
</dbReference>
<proteinExistence type="predicted"/>
<sequence length="121" mass="14397">MILSSHRFLTLACCGRNLRNILEQYQELTSVILNYLNRLTIYDMNHCFLCDQHYDNTDEETKNFEYLLSVVRPRGRRQDLVKMINEVGINICNKKFINAFKLKFKSSIAEKRLSTMKHMDE</sequence>
<keyword evidence="5" id="KW-1185">Reference proteome</keyword>
<dbReference type="EMBL" id="CAJOBA010001141">
    <property type="protein sequence ID" value="CAF3578745.1"/>
    <property type="molecule type" value="Genomic_DNA"/>
</dbReference>
<accession>A0A814PD76</accession>
<dbReference type="Proteomes" id="UP000681722">
    <property type="component" value="Unassembled WGS sequence"/>
</dbReference>
<gene>
    <name evidence="2" type="ORF">GPM918_LOCUS18877</name>
    <name evidence="1" type="ORF">OVA965_LOCUS4373</name>
    <name evidence="4" type="ORF">SRO942_LOCUS18874</name>
    <name evidence="3" type="ORF">TMI583_LOCUS4371</name>
</gene>
<name>A0A814PD76_9BILA</name>
<dbReference type="Proteomes" id="UP000682733">
    <property type="component" value="Unassembled WGS sequence"/>
</dbReference>